<proteinExistence type="predicted"/>
<dbReference type="Proteomes" id="UP000290273">
    <property type="component" value="Unassembled WGS sequence"/>
</dbReference>
<accession>A0ABY0ET64</accession>
<evidence type="ECO:0000313" key="2">
    <source>
        <dbReference type="Proteomes" id="UP000290273"/>
    </source>
</evidence>
<name>A0ABY0ET64_CLOTA</name>
<sequence>MKTLTKEEFNKLPIEKQIKYYNDNMSLGKTASCISREIGVDESTPRKKFAKRGYRLNKEKNKYILIDDKSMPSKKVSNKIINDKCQTTLIKPKEIIKDVDDNYDTSLIKFDDNNNTLIINNELKKNLLNLAKEYSEFKAMLDWFKNRDDNNTNNVIEVIQGIDIDLPGNENIRTTIRINKVIWEAFNEFCDDNSHLNKQDLHAMALKEYIDKYKKEK</sequence>
<dbReference type="RefSeq" id="WP_129010667.1">
    <property type="nucleotide sequence ID" value="NZ_QMAU01000010.1"/>
</dbReference>
<organism evidence="1 2">
    <name type="scientific">Clostridium tetani</name>
    <dbReference type="NCBI Taxonomy" id="1513"/>
    <lineage>
        <taxon>Bacteria</taxon>
        <taxon>Bacillati</taxon>
        <taxon>Bacillota</taxon>
        <taxon>Clostridia</taxon>
        <taxon>Eubacteriales</taxon>
        <taxon>Clostridiaceae</taxon>
        <taxon>Clostridium</taxon>
    </lineage>
</organism>
<protein>
    <submittedName>
        <fullName evidence="1">Integrase</fullName>
    </submittedName>
</protein>
<gene>
    <name evidence="1" type="ORF">DP131_00350</name>
</gene>
<dbReference type="EMBL" id="QMAU01000010">
    <property type="protein sequence ID" value="RXI58956.1"/>
    <property type="molecule type" value="Genomic_DNA"/>
</dbReference>
<comment type="caution">
    <text evidence="1">The sequence shown here is derived from an EMBL/GenBank/DDBJ whole genome shotgun (WGS) entry which is preliminary data.</text>
</comment>
<reference evidence="1 2" key="1">
    <citation type="submission" date="2018-06" db="EMBL/GenBank/DDBJ databases">
        <title>Genome conservation of Clostridium tetani.</title>
        <authorList>
            <person name="Bruggemann H."/>
            <person name="Popoff M.R."/>
        </authorList>
    </citation>
    <scope>NUCLEOTIDE SEQUENCE [LARGE SCALE GENOMIC DNA]</scope>
    <source>
        <strain evidence="1 2">63.05</strain>
    </source>
</reference>
<evidence type="ECO:0000313" key="1">
    <source>
        <dbReference type="EMBL" id="RXI58956.1"/>
    </source>
</evidence>